<dbReference type="Pfam" id="PF00106">
    <property type="entry name" value="adh_short"/>
    <property type="match status" value="1"/>
</dbReference>
<dbReference type="PANTHER" id="PTHR43086:SF2">
    <property type="entry name" value="HYDROXYSTEROID DEHYDROGENASE-LIKE PROTEIN 1"/>
    <property type="match status" value="1"/>
</dbReference>
<dbReference type="GO" id="GO:0016491">
    <property type="term" value="F:oxidoreductase activity"/>
    <property type="evidence" value="ECO:0007669"/>
    <property type="project" value="UniProtKB-KW"/>
</dbReference>
<reference evidence="9 10" key="1">
    <citation type="submission" date="2016-02" db="EMBL/GenBank/DDBJ databases">
        <title>Discovery of a natural microsporidian pathogen with a broad tissue tropism in Caenorhabditis elegans.</title>
        <authorList>
            <person name="Luallen R.J."/>
            <person name="Reinke A.W."/>
            <person name="Tong L."/>
            <person name="Botts M.R."/>
            <person name="Felix M.-A."/>
            <person name="Troemel E.R."/>
        </authorList>
    </citation>
    <scope>NUCLEOTIDE SEQUENCE [LARGE SCALE GENOMIC DNA]</scope>
    <source>
        <strain evidence="9 10">JUm2807</strain>
    </source>
</reference>
<evidence type="ECO:0000256" key="3">
    <source>
        <dbReference type="ARBA" id="ARBA00022832"/>
    </source>
</evidence>
<keyword evidence="7" id="KW-0275">Fatty acid biosynthesis</keyword>
<dbReference type="STRING" id="1805483.A0A177EGL6"/>
<keyword evidence="3" id="KW-0276">Fatty acid metabolism</keyword>
<keyword evidence="6" id="KW-0443">Lipid metabolism</keyword>
<dbReference type="VEuPathDB" id="MicrosporidiaDB:NEDG_01871"/>
<sequence>MFFSVVEYLAKGWAFVLVFTVLAAAVKSAAMGVARYISNKLLLKKLNGKWVVITGATDGIGLGMAREMAAQGANLILISRSKEKLADVKKMFDDKVQVEIASADFTEDIDFGKLLAPFKSKDVRMLVNNVGINAQCPTKYMEHTQQAEDDIIKVNIQNTLKITREFLSWESAPKAMKYVITTGSMLGFIPCPYQQIYTGTKAFLHMWTEAMAEEYSGYYHFELLMTGLVCSKLSGARKSGLFVPTSDYYGKCCVRTMGYSTITYPYLPHAFLGFLYALAPRRFMPLVFKHIGASVRLRRKLREERAKKE</sequence>
<dbReference type="CDD" id="cd05356">
    <property type="entry name" value="17beta-HSD1_like_SDR_c"/>
    <property type="match status" value="1"/>
</dbReference>
<organism evidence="9 10">
    <name type="scientific">Nematocida displodere</name>
    <dbReference type="NCBI Taxonomy" id="1805483"/>
    <lineage>
        <taxon>Eukaryota</taxon>
        <taxon>Fungi</taxon>
        <taxon>Fungi incertae sedis</taxon>
        <taxon>Microsporidia</taxon>
        <taxon>Nematocida</taxon>
    </lineage>
</organism>
<evidence type="ECO:0000256" key="6">
    <source>
        <dbReference type="ARBA" id="ARBA00023098"/>
    </source>
</evidence>
<dbReference type="SUPFAM" id="SSF51735">
    <property type="entry name" value="NAD(P)-binding Rossmann-fold domains"/>
    <property type="match status" value="1"/>
</dbReference>
<keyword evidence="4" id="KW-0521">NADP</keyword>
<proteinExistence type="predicted"/>
<evidence type="ECO:0000256" key="1">
    <source>
        <dbReference type="ARBA" id="ARBA00005194"/>
    </source>
</evidence>
<evidence type="ECO:0000256" key="4">
    <source>
        <dbReference type="ARBA" id="ARBA00022857"/>
    </source>
</evidence>
<dbReference type="InterPro" id="IPR020904">
    <property type="entry name" value="Sc_DH/Rdtase_CS"/>
</dbReference>
<comment type="caution">
    <text evidence="9">The sequence shown here is derived from an EMBL/GenBank/DDBJ whole genome shotgun (WGS) entry which is preliminary data.</text>
</comment>
<dbReference type="EMBL" id="LTDL01000022">
    <property type="protein sequence ID" value="OAG31097.1"/>
    <property type="molecule type" value="Genomic_DNA"/>
</dbReference>
<evidence type="ECO:0000313" key="10">
    <source>
        <dbReference type="Proteomes" id="UP000185944"/>
    </source>
</evidence>
<dbReference type="AlphaFoldDB" id="A0A177EGL6"/>
<name>A0A177EGL6_9MICR</name>
<dbReference type="RefSeq" id="XP_067544821.1">
    <property type="nucleotide sequence ID" value="XM_067689289.1"/>
</dbReference>
<dbReference type="GO" id="GO:0030497">
    <property type="term" value="P:fatty acid elongation"/>
    <property type="evidence" value="ECO:0007669"/>
    <property type="project" value="TreeGrafter"/>
</dbReference>
<gene>
    <name evidence="9" type="ORF">NEDG_01871</name>
</gene>
<evidence type="ECO:0000256" key="8">
    <source>
        <dbReference type="SAM" id="Phobius"/>
    </source>
</evidence>
<evidence type="ECO:0000256" key="2">
    <source>
        <dbReference type="ARBA" id="ARBA00022516"/>
    </source>
</evidence>
<protein>
    <submittedName>
        <fullName evidence="9">17beta-estradiol 17-dehydrogenase / very-long-chain 3-oxoacyl-CoA reductase</fullName>
    </submittedName>
</protein>
<dbReference type="Gene3D" id="3.40.50.720">
    <property type="entry name" value="NAD(P)-binding Rossmann-like Domain"/>
    <property type="match status" value="1"/>
</dbReference>
<dbReference type="GO" id="GO:0005783">
    <property type="term" value="C:endoplasmic reticulum"/>
    <property type="evidence" value="ECO:0007669"/>
    <property type="project" value="TreeGrafter"/>
</dbReference>
<dbReference type="InterPro" id="IPR002347">
    <property type="entry name" value="SDR_fam"/>
</dbReference>
<dbReference type="PIRSF" id="PIRSF000126">
    <property type="entry name" value="11-beta-HSD1"/>
    <property type="match status" value="1"/>
</dbReference>
<evidence type="ECO:0000256" key="5">
    <source>
        <dbReference type="ARBA" id="ARBA00023002"/>
    </source>
</evidence>
<keyword evidence="8" id="KW-0812">Transmembrane</keyword>
<dbReference type="PRINTS" id="PR00081">
    <property type="entry name" value="GDHRDH"/>
</dbReference>
<keyword evidence="8" id="KW-0472">Membrane</keyword>
<dbReference type="PANTHER" id="PTHR43086">
    <property type="entry name" value="VERY-LONG-CHAIN 3-OXOOACYL-COA REDUCTASE"/>
    <property type="match status" value="1"/>
</dbReference>
<keyword evidence="10" id="KW-1185">Reference proteome</keyword>
<keyword evidence="5" id="KW-0560">Oxidoreductase</keyword>
<dbReference type="PROSITE" id="PS00061">
    <property type="entry name" value="ADH_SHORT"/>
    <property type="match status" value="1"/>
</dbReference>
<comment type="pathway">
    <text evidence="1">Lipid metabolism; fatty acid biosynthesis.</text>
</comment>
<evidence type="ECO:0000256" key="7">
    <source>
        <dbReference type="ARBA" id="ARBA00023160"/>
    </source>
</evidence>
<dbReference type="GeneID" id="93648221"/>
<accession>A0A177EGL6</accession>
<feature type="transmembrane region" description="Helical" evidence="8">
    <location>
        <begin position="12"/>
        <end position="37"/>
    </location>
</feature>
<keyword evidence="2" id="KW-0444">Lipid biosynthesis</keyword>
<dbReference type="InterPro" id="IPR036291">
    <property type="entry name" value="NAD(P)-bd_dom_sf"/>
</dbReference>
<keyword evidence="8" id="KW-1133">Transmembrane helix</keyword>
<evidence type="ECO:0000313" key="9">
    <source>
        <dbReference type="EMBL" id="OAG31097.1"/>
    </source>
</evidence>
<dbReference type="Proteomes" id="UP000185944">
    <property type="component" value="Unassembled WGS sequence"/>
</dbReference>
<dbReference type="OrthoDB" id="5545019at2759"/>